<evidence type="ECO:0000313" key="2">
    <source>
        <dbReference type="Proteomes" id="UP000008672"/>
    </source>
</evidence>
<dbReference type="Ensembl" id="ENSLACT00000009183.1">
    <property type="protein sequence ID" value="ENSLACP00000009114.1"/>
    <property type="gene ID" value="ENSLACG00000008045.1"/>
</dbReference>
<evidence type="ECO:0000313" key="1">
    <source>
        <dbReference type="Ensembl" id="ENSLACP00000009114.1"/>
    </source>
</evidence>
<dbReference type="HOGENOM" id="CLU_000680_2_1_1"/>
<dbReference type="Gene3D" id="3.60.10.10">
    <property type="entry name" value="Endonuclease/exonuclease/phosphatase"/>
    <property type="match status" value="1"/>
</dbReference>
<proteinExistence type="predicted"/>
<reference evidence="1" key="2">
    <citation type="submission" date="2025-08" db="UniProtKB">
        <authorList>
            <consortium name="Ensembl"/>
        </authorList>
    </citation>
    <scope>IDENTIFICATION</scope>
</reference>
<reference evidence="1" key="3">
    <citation type="submission" date="2025-09" db="UniProtKB">
        <authorList>
            <consortium name="Ensembl"/>
        </authorList>
    </citation>
    <scope>IDENTIFICATION</scope>
</reference>
<accession>H3AHJ3</accession>
<protein>
    <recommendedName>
        <fullName evidence="3">Endonuclease/exonuclease/phosphatase domain-containing protein</fullName>
    </recommendedName>
</protein>
<dbReference type="InterPro" id="IPR036691">
    <property type="entry name" value="Endo/exonu/phosph_ase_sf"/>
</dbReference>
<dbReference type="Proteomes" id="UP000008672">
    <property type="component" value="Unassembled WGS sequence"/>
</dbReference>
<organism evidence="1 2">
    <name type="scientific">Latimeria chalumnae</name>
    <name type="common">Coelacanth</name>
    <dbReference type="NCBI Taxonomy" id="7897"/>
    <lineage>
        <taxon>Eukaryota</taxon>
        <taxon>Metazoa</taxon>
        <taxon>Chordata</taxon>
        <taxon>Craniata</taxon>
        <taxon>Vertebrata</taxon>
        <taxon>Euteleostomi</taxon>
        <taxon>Coelacanthiformes</taxon>
        <taxon>Coelacanthidae</taxon>
        <taxon>Latimeria</taxon>
    </lineage>
</organism>
<dbReference type="AlphaFoldDB" id="H3AHJ3"/>
<dbReference type="EMBL" id="AFYH01142160">
    <property type="status" value="NOT_ANNOTATED_CDS"/>
    <property type="molecule type" value="Genomic_DNA"/>
</dbReference>
<dbReference type="GeneTree" id="ENSGT01150000289021"/>
<dbReference type="SUPFAM" id="SSF56219">
    <property type="entry name" value="DNase I-like"/>
    <property type="match status" value="1"/>
</dbReference>
<sequence>DFNCVLGPDLDRVPSRLPIPSSAVSSLQHCISDLGLVEVWRHLHPASIQCLYYSSVHLYSRIDMILISKSLLFAVEQCNYLARVISDHSPLSLDILLSVPPQNAPRWRMNLLFLQKETFCQYIDNQSCFSLSPEILWKTLKAYIQGMITAYHSVDQKKTEGCLGGSRSKFTLWNQNIIKLNSLMSFVTFSWPNTSLTLSTQNSIKSIQFSKAKFFFQGEQVGKLLAWQLRREEVAHTISLIRHPQVGETSDPQLINDAFVHFYQSLYSSKAENSLNFIDTFFSGISLPVI</sequence>
<reference evidence="2" key="1">
    <citation type="submission" date="2011-08" db="EMBL/GenBank/DDBJ databases">
        <title>The draft genome of Latimeria chalumnae.</title>
        <authorList>
            <person name="Di Palma F."/>
            <person name="Alfoldi J."/>
            <person name="Johnson J."/>
            <person name="Berlin A."/>
            <person name="Gnerre S."/>
            <person name="Jaffe D."/>
            <person name="MacCallum I."/>
            <person name="Young S."/>
            <person name="Walker B.J."/>
            <person name="Lander E."/>
            <person name="Lindblad-Toh K."/>
        </authorList>
    </citation>
    <scope>NUCLEOTIDE SEQUENCE [LARGE SCALE GENOMIC DNA]</scope>
    <source>
        <strain evidence="2">Wild caught</strain>
    </source>
</reference>
<dbReference type="InParanoid" id="H3AHJ3"/>
<name>H3AHJ3_LATCH</name>
<evidence type="ECO:0008006" key="3">
    <source>
        <dbReference type="Google" id="ProtNLM"/>
    </source>
</evidence>
<dbReference type="STRING" id="7897.ENSLACP00000009114"/>
<keyword evidence="2" id="KW-1185">Reference proteome</keyword>